<name>A0ABR7RMX3_9PROT</name>
<dbReference type="Proteomes" id="UP000626026">
    <property type="component" value="Unassembled WGS sequence"/>
</dbReference>
<organism evidence="1 2">
    <name type="scientific">Teichococcus aerophilus</name>
    <dbReference type="NCBI Taxonomy" id="1224513"/>
    <lineage>
        <taxon>Bacteria</taxon>
        <taxon>Pseudomonadati</taxon>
        <taxon>Pseudomonadota</taxon>
        <taxon>Alphaproteobacteria</taxon>
        <taxon>Acetobacterales</taxon>
        <taxon>Roseomonadaceae</taxon>
        <taxon>Roseomonas</taxon>
    </lineage>
</organism>
<keyword evidence="2" id="KW-1185">Reference proteome</keyword>
<gene>
    <name evidence="1" type="ORF">IBL26_13060</name>
</gene>
<dbReference type="EMBL" id="JACTVA010000021">
    <property type="protein sequence ID" value="MBC9207768.1"/>
    <property type="molecule type" value="Genomic_DNA"/>
</dbReference>
<sequence>MTPTLPAPDLTLWGEAVMAKAASLGRRDGLAGQPRDFTLEDIGGEVGIVETMRQDRIGGTLPLPQSRLLLAAVKQCYVAGYHHGGDVRREKQRRFPASPA</sequence>
<evidence type="ECO:0000313" key="1">
    <source>
        <dbReference type="EMBL" id="MBC9207768.1"/>
    </source>
</evidence>
<proteinExistence type="predicted"/>
<accession>A0ABR7RMX3</accession>
<protein>
    <submittedName>
        <fullName evidence="1">Uncharacterized protein</fullName>
    </submittedName>
</protein>
<evidence type="ECO:0000313" key="2">
    <source>
        <dbReference type="Proteomes" id="UP000626026"/>
    </source>
</evidence>
<comment type="caution">
    <text evidence="1">The sequence shown here is derived from an EMBL/GenBank/DDBJ whole genome shotgun (WGS) entry which is preliminary data.</text>
</comment>
<reference evidence="1 2" key="1">
    <citation type="journal article" date="2013" name="Int. J. Syst. Evol. Microbiol.">
        <title>Roseomonas aerophila sp. nov., isolated from air.</title>
        <authorList>
            <person name="Kim S.J."/>
            <person name="Weon H.Y."/>
            <person name="Ahn J.H."/>
            <person name="Hong S.B."/>
            <person name="Seok S.J."/>
            <person name="Whang K.S."/>
            <person name="Kwon S.W."/>
        </authorList>
    </citation>
    <scope>NUCLEOTIDE SEQUENCE [LARGE SCALE GENOMIC DNA]</scope>
    <source>
        <strain evidence="1 2">NBRC 108923</strain>
    </source>
</reference>
<dbReference type="RefSeq" id="WP_187784931.1">
    <property type="nucleotide sequence ID" value="NZ_JACTVA010000021.1"/>
</dbReference>